<dbReference type="Pfam" id="PF00144">
    <property type="entry name" value="Beta-lactamase"/>
    <property type="match status" value="1"/>
</dbReference>
<keyword evidence="3" id="KW-1185">Reference proteome</keyword>
<name>A0ABR3ZLI6_9PEZI</name>
<dbReference type="Proteomes" id="UP001583186">
    <property type="component" value="Unassembled WGS sequence"/>
</dbReference>
<organism evidence="2 3">
    <name type="scientific">Sporothrix stenoceras</name>
    <dbReference type="NCBI Taxonomy" id="5173"/>
    <lineage>
        <taxon>Eukaryota</taxon>
        <taxon>Fungi</taxon>
        <taxon>Dikarya</taxon>
        <taxon>Ascomycota</taxon>
        <taxon>Pezizomycotina</taxon>
        <taxon>Sordariomycetes</taxon>
        <taxon>Sordariomycetidae</taxon>
        <taxon>Ophiostomatales</taxon>
        <taxon>Ophiostomataceae</taxon>
        <taxon>Sporothrix</taxon>
    </lineage>
</organism>
<dbReference type="Gene3D" id="3.40.710.10">
    <property type="entry name" value="DD-peptidase/beta-lactamase superfamily"/>
    <property type="match status" value="1"/>
</dbReference>
<protein>
    <recommendedName>
        <fullName evidence="1">Beta-lactamase-related domain-containing protein</fullName>
    </recommendedName>
</protein>
<dbReference type="InterPro" id="IPR050789">
    <property type="entry name" value="Diverse_Enzym_Activities"/>
</dbReference>
<dbReference type="EMBL" id="JAWCUI010000008">
    <property type="protein sequence ID" value="KAL1901102.1"/>
    <property type="molecule type" value="Genomic_DNA"/>
</dbReference>
<dbReference type="SUPFAM" id="SSF56601">
    <property type="entry name" value="beta-lactamase/transpeptidase-like"/>
    <property type="match status" value="1"/>
</dbReference>
<sequence length="173" mass="18809">MVAEDTKKTNAKPTKLLDLIQSSFSASNLMPTKLHIDGLAISKDGETVLEEYFGDMAADALHIISSCTKSITVLLARIAIEQGLFGLGDKIVDYFAGVKSKWSSDDDKLPMLTTDVEQLVLGWQLVASLGAPYNYDNGMPSLIGCLIERTSGIPLVEFANQHLFAPMDITRVT</sequence>
<dbReference type="PANTHER" id="PTHR43283:SF7">
    <property type="entry name" value="BETA-LACTAMASE-RELATED DOMAIN-CONTAINING PROTEIN"/>
    <property type="match status" value="1"/>
</dbReference>
<accession>A0ABR3ZLI6</accession>
<evidence type="ECO:0000313" key="2">
    <source>
        <dbReference type="EMBL" id="KAL1901102.1"/>
    </source>
</evidence>
<reference evidence="2 3" key="1">
    <citation type="journal article" date="2024" name="IMA Fungus">
        <title>IMA Genome - F19 : A genome assembly and annotation guide to empower mycologists, including annotated draft genome sequences of Ceratocystis pirilliformis, Diaporthe australafricana, Fusarium ophioides, Paecilomyces lecythidis, and Sporothrix stenoceras.</title>
        <authorList>
            <person name="Aylward J."/>
            <person name="Wilson A.M."/>
            <person name="Visagie C.M."/>
            <person name="Spraker J."/>
            <person name="Barnes I."/>
            <person name="Buitendag C."/>
            <person name="Ceriani C."/>
            <person name="Del Mar Angel L."/>
            <person name="du Plessis D."/>
            <person name="Fuchs T."/>
            <person name="Gasser K."/>
            <person name="Kramer D."/>
            <person name="Li W."/>
            <person name="Munsamy K."/>
            <person name="Piso A."/>
            <person name="Price J.L."/>
            <person name="Sonnekus B."/>
            <person name="Thomas C."/>
            <person name="van der Nest A."/>
            <person name="van Dijk A."/>
            <person name="van Heerden A."/>
            <person name="van Vuuren N."/>
            <person name="Yilmaz N."/>
            <person name="Duong T.A."/>
            <person name="van der Merwe N.A."/>
            <person name="Wingfield M.J."/>
            <person name="Wingfield B.D."/>
        </authorList>
    </citation>
    <scope>NUCLEOTIDE SEQUENCE [LARGE SCALE GENOMIC DNA]</scope>
    <source>
        <strain evidence="2 3">CMW 5346</strain>
    </source>
</reference>
<evidence type="ECO:0000313" key="3">
    <source>
        <dbReference type="Proteomes" id="UP001583186"/>
    </source>
</evidence>
<dbReference type="InterPro" id="IPR001466">
    <property type="entry name" value="Beta-lactam-related"/>
</dbReference>
<gene>
    <name evidence="2" type="ORF">Sste5346_002169</name>
</gene>
<comment type="caution">
    <text evidence="2">The sequence shown here is derived from an EMBL/GenBank/DDBJ whole genome shotgun (WGS) entry which is preliminary data.</text>
</comment>
<dbReference type="PANTHER" id="PTHR43283">
    <property type="entry name" value="BETA-LACTAMASE-RELATED"/>
    <property type="match status" value="1"/>
</dbReference>
<feature type="domain" description="Beta-lactamase-related" evidence="1">
    <location>
        <begin position="39"/>
        <end position="95"/>
    </location>
</feature>
<dbReference type="InterPro" id="IPR012338">
    <property type="entry name" value="Beta-lactam/transpept-like"/>
</dbReference>
<proteinExistence type="predicted"/>
<evidence type="ECO:0000259" key="1">
    <source>
        <dbReference type="Pfam" id="PF00144"/>
    </source>
</evidence>